<evidence type="ECO:0000313" key="11">
    <source>
        <dbReference type="EMBL" id="OQX06133.1"/>
    </source>
</evidence>
<evidence type="ECO:0000256" key="4">
    <source>
        <dbReference type="ARBA" id="ARBA00022679"/>
    </source>
</evidence>
<dbReference type="Gene3D" id="3.40.50.2300">
    <property type="match status" value="1"/>
</dbReference>
<reference evidence="11 12" key="1">
    <citation type="submission" date="2017-01" db="EMBL/GenBank/DDBJ databases">
        <title>Novel large sulfur bacteria in the metagenomes of groundwater-fed chemosynthetic microbial mats in the Lake Huron basin.</title>
        <authorList>
            <person name="Sharrar A.M."/>
            <person name="Flood B.E."/>
            <person name="Bailey J.V."/>
            <person name="Jones D.S."/>
            <person name="Biddanda B."/>
            <person name="Ruberg S.A."/>
            <person name="Marcus D.N."/>
            <person name="Dick G.J."/>
        </authorList>
    </citation>
    <scope>NUCLEOTIDE SEQUENCE [LARGE SCALE GENOMIC DNA]</scope>
    <source>
        <strain evidence="11">A8</strain>
    </source>
</reference>
<dbReference type="SUPFAM" id="SSF52172">
    <property type="entry name" value="CheY-like"/>
    <property type="match status" value="1"/>
</dbReference>
<dbReference type="Pfam" id="PF02518">
    <property type="entry name" value="HATPase_c"/>
    <property type="match status" value="1"/>
</dbReference>
<dbReference type="EMBL" id="MTEJ01000258">
    <property type="protein sequence ID" value="OQX06133.1"/>
    <property type="molecule type" value="Genomic_DNA"/>
</dbReference>
<dbReference type="InterPro" id="IPR001789">
    <property type="entry name" value="Sig_transdc_resp-reg_receiver"/>
</dbReference>
<evidence type="ECO:0000256" key="3">
    <source>
        <dbReference type="ARBA" id="ARBA00022553"/>
    </source>
</evidence>
<dbReference type="InterPro" id="IPR011006">
    <property type="entry name" value="CheY-like_superfamily"/>
</dbReference>
<dbReference type="PROSITE" id="PS50110">
    <property type="entry name" value="RESPONSE_REGULATORY"/>
    <property type="match status" value="1"/>
</dbReference>
<dbReference type="GO" id="GO:0004673">
    <property type="term" value="F:protein histidine kinase activity"/>
    <property type="evidence" value="ECO:0007669"/>
    <property type="project" value="UniProtKB-EC"/>
</dbReference>
<evidence type="ECO:0000256" key="1">
    <source>
        <dbReference type="ARBA" id="ARBA00000085"/>
    </source>
</evidence>
<feature type="domain" description="Histidine kinase" evidence="9">
    <location>
        <begin position="345"/>
        <end position="560"/>
    </location>
</feature>
<dbReference type="InterPro" id="IPR005467">
    <property type="entry name" value="His_kinase_dom"/>
</dbReference>
<organism evidence="11 12">
    <name type="scientific">Thiothrix lacustris</name>
    <dbReference type="NCBI Taxonomy" id="525917"/>
    <lineage>
        <taxon>Bacteria</taxon>
        <taxon>Pseudomonadati</taxon>
        <taxon>Pseudomonadota</taxon>
        <taxon>Gammaproteobacteria</taxon>
        <taxon>Thiotrichales</taxon>
        <taxon>Thiotrichaceae</taxon>
        <taxon>Thiothrix</taxon>
    </lineage>
</organism>
<dbReference type="PANTHER" id="PTHR45436:SF5">
    <property type="entry name" value="SENSOR HISTIDINE KINASE TRCS"/>
    <property type="match status" value="1"/>
</dbReference>
<evidence type="ECO:0000256" key="8">
    <source>
        <dbReference type="PROSITE-ProRule" id="PRU00169"/>
    </source>
</evidence>
<dbReference type="InterPro" id="IPR050428">
    <property type="entry name" value="TCS_sensor_his_kinase"/>
</dbReference>
<keyword evidence="3 8" id="KW-0597">Phosphoprotein</keyword>
<evidence type="ECO:0000256" key="6">
    <source>
        <dbReference type="ARBA" id="ARBA00022777"/>
    </source>
</evidence>
<dbReference type="Gene3D" id="3.30.565.10">
    <property type="entry name" value="Histidine kinase-like ATPase, C-terminal domain"/>
    <property type="match status" value="1"/>
</dbReference>
<dbReference type="InterPro" id="IPR003594">
    <property type="entry name" value="HATPase_dom"/>
</dbReference>
<dbReference type="AlphaFoldDB" id="A0A1Y1QIC3"/>
<evidence type="ECO:0000259" key="9">
    <source>
        <dbReference type="PROSITE" id="PS50109"/>
    </source>
</evidence>
<dbReference type="PANTHER" id="PTHR45436">
    <property type="entry name" value="SENSOR HISTIDINE KINASE YKOH"/>
    <property type="match status" value="1"/>
</dbReference>
<keyword evidence="4" id="KW-0808">Transferase</keyword>
<dbReference type="InterPro" id="IPR036890">
    <property type="entry name" value="HATPase_C_sf"/>
</dbReference>
<evidence type="ECO:0000256" key="7">
    <source>
        <dbReference type="ARBA" id="ARBA00022989"/>
    </source>
</evidence>
<dbReference type="GO" id="GO:0000160">
    <property type="term" value="P:phosphorelay signal transduction system"/>
    <property type="evidence" value="ECO:0007669"/>
    <property type="project" value="InterPro"/>
</dbReference>
<keyword evidence="7" id="KW-0472">Membrane</keyword>
<comment type="caution">
    <text evidence="11">The sequence shown here is derived from an EMBL/GenBank/DDBJ whole genome shotgun (WGS) entry which is preliminary data.</text>
</comment>
<dbReference type="SUPFAM" id="SSF55874">
    <property type="entry name" value="ATPase domain of HSP90 chaperone/DNA topoisomerase II/histidine kinase"/>
    <property type="match status" value="1"/>
</dbReference>
<evidence type="ECO:0000256" key="2">
    <source>
        <dbReference type="ARBA" id="ARBA00012438"/>
    </source>
</evidence>
<accession>A0A1Y1QIC3</accession>
<evidence type="ECO:0000259" key="10">
    <source>
        <dbReference type="PROSITE" id="PS50110"/>
    </source>
</evidence>
<proteinExistence type="predicted"/>
<gene>
    <name evidence="11" type="ORF">BWK73_31665</name>
</gene>
<name>A0A1Y1QIC3_9GAMM</name>
<sequence length="561" mass="63354">MQHQTNNFWADAQREARGVRLKMGLHGSFLSETDEHEYIDVHFDLSLCRILLVDDKQDSLERLEQTLKGNGACVYSLLLTVTPANLVELTKQLAVSIETFKPNLILIDNALPQKNDGLMLADKLFALNPENDFPCALISHHFLPEDVACIQEKVTKLRGALLRPVTPEQVLILCQGGTVWSEGVKIASNTLSPNRFSDFRDYYLKLKASGFADAFVVLESYKGEWRLEHGEGEFPLVAADIRRVLQESDLHLLADKRLPEIFIKRRNTPDSRLLGNTIKEAFWFSILSSDGVVQKLVGLCWKMEGHRQLAEALRDSIQEKYLNQAWQAWAQHNANFISSGLTVHSLIHEHQQYLHQIQAGLETLQLAIAQQRLEFLPRTCESMMQTWKNMQALAIVLLKGQASRTAPAHIPDLLETLDTLMQPYAKEAHVDFRIINKPRLSIGIATANLLIPLTNLVSNACKHHFRSSERRVSLVTQIQQDNGQYWLDFQVRDNGGGIPSYQLNRLFQAGISFAQEAEQQHGIGLWLARTIANRVDGDILLSSNFRGLGCCFTLRVPLVLG</sequence>
<comment type="catalytic activity">
    <reaction evidence="1">
        <text>ATP + protein L-histidine = ADP + protein N-phospho-L-histidine.</text>
        <dbReference type="EC" id="2.7.13.3"/>
    </reaction>
</comment>
<dbReference type="EC" id="2.7.13.3" evidence="2"/>
<evidence type="ECO:0000313" key="12">
    <source>
        <dbReference type="Proteomes" id="UP000192491"/>
    </source>
</evidence>
<feature type="modified residue" description="4-aspartylphosphate" evidence="8">
    <location>
        <position position="108"/>
    </location>
</feature>
<dbReference type="Proteomes" id="UP000192491">
    <property type="component" value="Unassembled WGS sequence"/>
</dbReference>
<evidence type="ECO:0000256" key="5">
    <source>
        <dbReference type="ARBA" id="ARBA00022692"/>
    </source>
</evidence>
<dbReference type="PROSITE" id="PS50109">
    <property type="entry name" value="HIS_KIN"/>
    <property type="match status" value="1"/>
</dbReference>
<protein>
    <recommendedName>
        <fullName evidence="2">histidine kinase</fullName>
        <ecNumber evidence="2">2.7.13.3</ecNumber>
    </recommendedName>
</protein>
<keyword evidence="7" id="KW-1133">Transmembrane helix</keyword>
<dbReference type="SMART" id="SM00387">
    <property type="entry name" value="HATPase_c"/>
    <property type="match status" value="1"/>
</dbReference>
<keyword evidence="5" id="KW-0812">Transmembrane</keyword>
<feature type="domain" description="Response regulatory" evidence="10">
    <location>
        <begin position="49"/>
        <end position="178"/>
    </location>
</feature>
<keyword evidence="6" id="KW-0418">Kinase</keyword>